<reference evidence="2" key="1">
    <citation type="journal article" date="2020" name="Cell">
        <title>Large-Scale Comparative Analyses of Tick Genomes Elucidate Their Genetic Diversity and Vector Capacities.</title>
        <authorList>
            <consortium name="Tick Genome and Microbiome Consortium (TIGMIC)"/>
            <person name="Jia N."/>
            <person name="Wang J."/>
            <person name="Shi W."/>
            <person name="Du L."/>
            <person name="Sun Y."/>
            <person name="Zhan W."/>
            <person name="Jiang J.F."/>
            <person name="Wang Q."/>
            <person name="Zhang B."/>
            <person name="Ji P."/>
            <person name="Bell-Sakyi L."/>
            <person name="Cui X.M."/>
            <person name="Yuan T.T."/>
            <person name="Jiang B.G."/>
            <person name="Yang W.F."/>
            <person name="Lam T.T."/>
            <person name="Chang Q.C."/>
            <person name="Ding S.J."/>
            <person name="Wang X.J."/>
            <person name="Zhu J.G."/>
            <person name="Ruan X.D."/>
            <person name="Zhao L."/>
            <person name="Wei J.T."/>
            <person name="Ye R.Z."/>
            <person name="Que T.C."/>
            <person name="Du C.H."/>
            <person name="Zhou Y.H."/>
            <person name="Cheng J.X."/>
            <person name="Dai P.F."/>
            <person name="Guo W.B."/>
            <person name="Han X.H."/>
            <person name="Huang E.J."/>
            <person name="Li L.F."/>
            <person name="Wei W."/>
            <person name="Gao Y.C."/>
            <person name="Liu J.Z."/>
            <person name="Shao H.Z."/>
            <person name="Wang X."/>
            <person name="Wang C.C."/>
            <person name="Yang T.C."/>
            <person name="Huo Q.B."/>
            <person name="Li W."/>
            <person name="Chen H.Y."/>
            <person name="Chen S.E."/>
            <person name="Zhou L.G."/>
            <person name="Ni X.B."/>
            <person name="Tian J.H."/>
            <person name="Sheng Y."/>
            <person name="Liu T."/>
            <person name="Pan Y.S."/>
            <person name="Xia L.Y."/>
            <person name="Li J."/>
            <person name="Zhao F."/>
            <person name="Cao W.C."/>
        </authorList>
    </citation>
    <scope>NUCLEOTIDE SEQUENCE</scope>
    <source>
        <strain evidence="2">Rsan-2018</strain>
    </source>
</reference>
<evidence type="ECO:0000313" key="2">
    <source>
        <dbReference type="EMBL" id="KAH7939013.1"/>
    </source>
</evidence>
<accession>A0A9D4PER8</accession>
<feature type="region of interest" description="Disordered" evidence="1">
    <location>
        <begin position="1"/>
        <end position="26"/>
    </location>
</feature>
<dbReference type="PANTHER" id="PTHR33327:SF3">
    <property type="entry name" value="RNA-DIRECTED DNA POLYMERASE"/>
    <property type="match status" value="1"/>
</dbReference>
<organism evidence="2 3">
    <name type="scientific">Rhipicephalus sanguineus</name>
    <name type="common">Brown dog tick</name>
    <name type="synonym">Ixodes sanguineus</name>
    <dbReference type="NCBI Taxonomy" id="34632"/>
    <lineage>
        <taxon>Eukaryota</taxon>
        <taxon>Metazoa</taxon>
        <taxon>Ecdysozoa</taxon>
        <taxon>Arthropoda</taxon>
        <taxon>Chelicerata</taxon>
        <taxon>Arachnida</taxon>
        <taxon>Acari</taxon>
        <taxon>Parasitiformes</taxon>
        <taxon>Ixodida</taxon>
        <taxon>Ixodoidea</taxon>
        <taxon>Ixodidae</taxon>
        <taxon>Rhipicephalinae</taxon>
        <taxon>Rhipicephalus</taxon>
        <taxon>Rhipicephalus</taxon>
    </lineage>
</organism>
<evidence type="ECO:0000256" key="1">
    <source>
        <dbReference type="SAM" id="MobiDB-lite"/>
    </source>
</evidence>
<keyword evidence="3" id="KW-1185">Reference proteome</keyword>
<feature type="region of interest" description="Disordered" evidence="1">
    <location>
        <begin position="72"/>
        <end position="102"/>
    </location>
</feature>
<sequence length="102" mass="11470">MGRACAVRAPGQSRAAARRRSDAPRHALPELSDVLSNPSDSAPYQHLKTKVLVRFMPSEHVRLQQLLAEGYLGDRRPSQLSRRMRQHPEEHDVSAHSALLLE</sequence>
<name>A0A9D4PER8_RHISA</name>
<evidence type="ECO:0000313" key="3">
    <source>
        <dbReference type="Proteomes" id="UP000821837"/>
    </source>
</evidence>
<protein>
    <submittedName>
        <fullName evidence="2">Uncharacterized protein</fullName>
    </submittedName>
</protein>
<dbReference type="AlphaFoldDB" id="A0A9D4PER8"/>
<dbReference type="EMBL" id="JABSTV010001254">
    <property type="protein sequence ID" value="KAH7939013.1"/>
    <property type="molecule type" value="Genomic_DNA"/>
</dbReference>
<gene>
    <name evidence="2" type="ORF">HPB52_004458</name>
</gene>
<comment type="caution">
    <text evidence="2">The sequence shown here is derived from an EMBL/GenBank/DDBJ whole genome shotgun (WGS) entry which is preliminary data.</text>
</comment>
<proteinExistence type="predicted"/>
<dbReference type="PANTHER" id="PTHR33327">
    <property type="entry name" value="ENDONUCLEASE"/>
    <property type="match status" value="1"/>
</dbReference>
<dbReference type="VEuPathDB" id="VectorBase:RSAN_038529"/>
<reference evidence="2" key="2">
    <citation type="submission" date="2021-09" db="EMBL/GenBank/DDBJ databases">
        <authorList>
            <person name="Jia N."/>
            <person name="Wang J."/>
            <person name="Shi W."/>
            <person name="Du L."/>
            <person name="Sun Y."/>
            <person name="Zhan W."/>
            <person name="Jiang J."/>
            <person name="Wang Q."/>
            <person name="Zhang B."/>
            <person name="Ji P."/>
            <person name="Sakyi L.B."/>
            <person name="Cui X."/>
            <person name="Yuan T."/>
            <person name="Jiang B."/>
            <person name="Yang W."/>
            <person name="Lam T.T.-Y."/>
            <person name="Chang Q."/>
            <person name="Ding S."/>
            <person name="Wang X."/>
            <person name="Zhu J."/>
            <person name="Ruan X."/>
            <person name="Zhao L."/>
            <person name="Wei J."/>
            <person name="Que T."/>
            <person name="Du C."/>
            <person name="Cheng J."/>
            <person name="Dai P."/>
            <person name="Han X."/>
            <person name="Huang E."/>
            <person name="Gao Y."/>
            <person name="Liu J."/>
            <person name="Shao H."/>
            <person name="Ye R."/>
            <person name="Li L."/>
            <person name="Wei W."/>
            <person name="Wang X."/>
            <person name="Wang C."/>
            <person name="Huo Q."/>
            <person name="Li W."/>
            <person name="Guo W."/>
            <person name="Chen H."/>
            <person name="Chen S."/>
            <person name="Zhou L."/>
            <person name="Zhou L."/>
            <person name="Ni X."/>
            <person name="Tian J."/>
            <person name="Zhou Y."/>
            <person name="Sheng Y."/>
            <person name="Liu T."/>
            <person name="Pan Y."/>
            <person name="Xia L."/>
            <person name="Li J."/>
            <person name="Zhao F."/>
            <person name="Cao W."/>
        </authorList>
    </citation>
    <scope>NUCLEOTIDE SEQUENCE</scope>
    <source>
        <strain evidence="2">Rsan-2018</strain>
        <tissue evidence="2">Larvae</tissue>
    </source>
</reference>
<dbReference type="Proteomes" id="UP000821837">
    <property type="component" value="Chromosome 8"/>
</dbReference>